<feature type="transmembrane region" description="Helical" evidence="17">
    <location>
        <begin position="90"/>
        <end position="113"/>
    </location>
</feature>
<keyword evidence="5 14" id="KW-0813">Transport</keyword>
<dbReference type="EMBL" id="JBHSED010000065">
    <property type="protein sequence ID" value="MFC4306630.1"/>
    <property type="molecule type" value="Genomic_DNA"/>
</dbReference>
<evidence type="ECO:0000256" key="8">
    <source>
        <dbReference type="ARBA" id="ARBA00022692"/>
    </source>
</evidence>
<dbReference type="RefSeq" id="WP_204602411.1">
    <property type="nucleotide sequence ID" value="NZ_JBHSED010000065.1"/>
</dbReference>
<dbReference type="PROSITE" id="PS50999">
    <property type="entry name" value="COX2_TM"/>
    <property type="match status" value="1"/>
</dbReference>
<dbReference type="Pfam" id="PF00116">
    <property type="entry name" value="COX2"/>
    <property type="match status" value="1"/>
</dbReference>
<dbReference type="NCBIfam" id="TIGR01432">
    <property type="entry name" value="QOXA"/>
    <property type="match status" value="1"/>
</dbReference>
<evidence type="ECO:0000256" key="5">
    <source>
        <dbReference type="ARBA" id="ARBA00022448"/>
    </source>
</evidence>
<evidence type="ECO:0000256" key="1">
    <source>
        <dbReference type="ARBA" id="ARBA00000725"/>
    </source>
</evidence>
<dbReference type="InterPro" id="IPR008972">
    <property type="entry name" value="Cupredoxin"/>
</dbReference>
<comment type="subcellular location">
    <subcellularLocation>
        <location evidence="2 15">Cell membrane</location>
        <topology evidence="2 15">Multi-pass membrane protein</topology>
    </subcellularLocation>
</comment>
<keyword evidence="9" id="KW-0732">Signal</keyword>
<evidence type="ECO:0000256" key="16">
    <source>
        <dbReference type="SAM" id="MobiDB-lite"/>
    </source>
</evidence>
<keyword evidence="7 14" id="KW-0679">Respiratory chain</keyword>
<dbReference type="PANTHER" id="PTHR22888">
    <property type="entry name" value="CYTOCHROME C OXIDASE, SUBUNIT II"/>
    <property type="match status" value="1"/>
</dbReference>
<comment type="catalytic activity">
    <reaction evidence="1 14">
        <text>2 a quinol + O2 = 2 a quinone + 2 H2O</text>
        <dbReference type="Rhea" id="RHEA:55376"/>
        <dbReference type="ChEBI" id="CHEBI:15377"/>
        <dbReference type="ChEBI" id="CHEBI:15379"/>
        <dbReference type="ChEBI" id="CHEBI:24646"/>
        <dbReference type="ChEBI" id="CHEBI:132124"/>
    </reaction>
</comment>
<keyword evidence="8 15" id="KW-0812">Transmembrane</keyword>
<evidence type="ECO:0000313" key="20">
    <source>
        <dbReference type="EMBL" id="MFC4306630.1"/>
    </source>
</evidence>
<dbReference type="InterPro" id="IPR036257">
    <property type="entry name" value="Cyt_c_oxidase_su2_TM_sf"/>
</dbReference>
<dbReference type="InterPro" id="IPR045187">
    <property type="entry name" value="CcO_II"/>
</dbReference>
<evidence type="ECO:0000256" key="11">
    <source>
        <dbReference type="ARBA" id="ARBA00022989"/>
    </source>
</evidence>
<evidence type="ECO:0000313" key="21">
    <source>
        <dbReference type="Proteomes" id="UP001595755"/>
    </source>
</evidence>
<dbReference type="SUPFAM" id="SSF81464">
    <property type="entry name" value="Cytochrome c oxidase subunit II-like, transmembrane region"/>
    <property type="match status" value="1"/>
</dbReference>
<dbReference type="Gene3D" id="1.10.287.90">
    <property type="match status" value="1"/>
</dbReference>
<evidence type="ECO:0000256" key="13">
    <source>
        <dbReference type="ARBA" id="ARBA00023136"/>
    </source>
</evidence>
<dbReference type="Proteomes" id="UP001595755">
    <property type="component" value="Unassembled WGS sequence"/>
</dbReference>
<dbReference type="PROSITE" id="PS51257">
    <property type="entry name" value="PROKAR_LIPOPROTEIN"/>
    <property type="match status" value="1"/>
</dbReference>
<gene>
    <name evidence="20" type="primary">qoxA</name>
    <name evidence="20" type="ORF">ACFO1S_24735</name>
</gene>
<dbReference type="InterPro" id="IPR006333">
    <property type="entry name" value="Cyt_o_ubiquinol_oxidase_su2"/>
</dbReference>
<reference evidence="21" key="1">
    <citation type="journal article" date="2019" name="Int. J. Syst. Evol. Microbiol.">
        <title>The Global Catalogue of Microorganisms (GCM) 10K type strain sequencing project: providing services to taxonomists for standard genome sequencing and annotation.</title>
        <authorList>
            <consortium name="The Broad Institute Genomics Platform"/>
            <consortium name="The Broad Institute Genome Sequencing Center for Infectious Disease"/>
            <person name="Wu L."/>
            <person name="Ma J."/>
        </authorList>
    </citation>
    <scope>NUCLEOTIDE SEQUENCE [LARGE SCALE GENOMIC DNA]</scope>
    <source>
        <strain evidence="21">CGMCC 4.1641</strain>
    </source>
</reference>
<dbReference type="PANTHER" id="PTHR22888:SF18">
    <property type="entry name" value="CYTOCHROME BO(3) UBIQUINOL OXIDASE SUBUNIT 2"/>
    <property type="match status" value="1"/>
</dbReference>
<feature type="domain" description="Cytochrome oxidase subunit II transmembrane region profile" evidence="19">
    <location>
        <begin position="19"/>
        <end position="117"/>
    </location>
</feature>
<evidence type="ECO:0000256" key="7">
    <source>
        <dbReference type="ARBA" id="ARBA00022660"/>
    </source>
</evidence>
<evidence type="ECO:0000256" key="9">
    <source>
        <dbReference type="ARBA" id="ARBA00022729"/>
    </source>
</evidence>
<dbReference type="InterPro" id="IPR006332">
    <property type="entry name" value="QoxA"/>
</dbReference>
<feature type="region of interest" description="Disordered" evidence="16">
    <location>
        <begin position="287"/>
        <end position="313"/>
    </location>
</feature>
<keyword evidence="6 14" id="KW-1003">Cell membrane</keyword>
<dbReference type="CDD" id="cd04212">
    <property type="entry name" value="CuRO_UO_II"/>
    <property type="match status" value="1"/>
</dbReference>
<dbReference type="SUPFAM" id="SSF49503">
    <property type="entry name" value="Cupredoxins"/>
    <property type="match status" value="1"/>
</dbReference>
<keyword evidence="21" id="KW-1185">Reference proteome</keyword>
<feature type="transmembrane region" description="Helical" evidence="17">
    <location>
        <begin position="41"/>
        <end position="65"/>
    </location>
</feature>
<name>A0ABV8SHY3_9BACL</name>
<comment type="similarity">
    <text evidence="3 14 15">Belongs to the cytochrome c oxidase subunit 2 family.</text>
</comment>
<evidence type="ECO:0000256" key="17">
    <source>
        <dbReference type="SAM" id="Phobius"/>
    </source>
</evidence>
<evidence type="ECO:0000256" key="2">
    <source>
        <dbReference type="ARBA" id="ARBA00004651"/>
    </source>
</evidence>
<proteinExistence type="inferred from homology"/>
<dbReference type="Gene3D" id="2.60.40.420">
    <property type="entry name" value="Cupredoxins - blue copper proteins"/>
    <property type="match status" value="1"/>
</dbReference>
<feature type="domain" description="Cytochrome oxidase subunit II copper A binding" evidence="18">
    <location>
        <begin position="123"/>
        <end position="235"/>
    </location>
</feature>
<accession>A0ABV8SHY3</accession>
<dbReference type="InterPro" id="IPR002429">
    <property type="entry name" value="CcO_II-like_C"/>
</dbReference>
<evidence type="ECO:0000256" key="12">
    <source>
        <dbReference type="ARBA" id="ARBA00023002"/>
    </source>
</evidence>
<evidence type="ECO:0000259" key="18">
    <source>
        <dbReference type="PROSITE" id="PS50857"/>
    </source>
</evidence>
<protein>
    <recommendedName>
        <fullName evidence="4 14">Quinol oxidase subunit 2</fullName>
        <ecNumber evidence="14">1.10.3.-</ecNumber>
    </recommendedName>
</protein>
<keyword evidence="11 17" id="KW-1133">Transmembrane helix</keyword>
<evidence type="ECO:0000256" key="10">
    <source>
        <dbReference type="ARBA" id="ARBA00022982"/>
    </source>
</evidence>
<evidence type="ECO:0000259" key="19">
    <source>
        <dbReference type="PROSITE" id="PS50999"/>
    </source>
</evidence>
<organism evidence="20 21">
    <name type="scientific">Cohnella boryungensis</name>
    <dbReference type="NCBI Taxonomy" id="768479"/>
    <lineage>
        <taxon>Bacteria</taxon>
        <taxon>Bacillati</taxon>
        <taxon>Bacillota</taxon>
        <taxon>Bacilli</taxon>
        <taxon>Bacillales</taxon>
        <taxon>Paenibacillaceae</taxon>
        <taxon>Cohnella</taxon>
    </lineage>
</organism>
<dbReference type="PROSITE" id="PS50857">
    <property type="entry name" value="COX2_CUA"/>
    <property type="match status" value="1"/>
</dbReference>
<keyword evidence="13 14" id="KW-0472">Membrane</keyword>
<keyword evidence="10 14" id="KW-0249">Electron transport</keyword>
<feature type="compositionally biased region" description="Polar residues" evidence="16">
    <location>
        <begin position="303"/>
        <end position="313"/>
    </location>
</feature>
<comment type="function">
    <text evidence="14">Catalyzes quinol oxidation with the concomitant reduction of oxygen to water. Subunit II transfers the electrons from a quinol to the binuclear center of the catalytic subunit I.</text>
</comment>
<comment type="caution">
    <text evidence="20">The sequence shown here is derived from an EMBL/GenBank/DDBJ whole genome shotgun (WGS) entry which is preliminary data.</text>
</comment>
<evidence type="ECO:0000256" key="15">
    <source>
        <dbReference type="RuleBase" id="RU000456"/>
    </source>
</evidence>
<evidence type="ECO:0000256" key="4">
    <source>
        <dbReference type="ARBA" id="ARBA00016131"/>
    </source>
</evidence>
<evidence type="ECO:0000256" key="3">
    <source>
        <dbReference type="ARBA" id="ARBA00007866"/>
    </source>
</evidence>
<dbReference type="InterPro" id="IPR011759">
    <property type="entry name" value="Cyt_c_oxidase_su2_TM_dom"/>
</dbReference>
<dbReference type="PRINTS" id="PR01166">
    <property type="entry name" value="CYCOXIDASEII"/>
</dbReference>
<evidence type="ECO:0000256" key="6">
    <source>
        <dbReference type="ARBA" id="ARBA00022475"/>
    </source>
</evidence>
<dbReference type="PIRSF" id="PIRSF000292">
    <property type="entry name" value="Ubi_od_II"/>
    <property type="match status" value="1"/>
</dbReference>
<dbReference type="Pfam" id="PF02790">
    <property type="entry name" value="COX2_TM"/>
    <property type="match status" value="1"/>
</dbReference>
<sequence>MLKRLKPIALLGLLMSIFVLSGCEYVVLDSKGPVAQIQKDLILFSIFFMLLIVVVVYLLFLFIVVRYRERKETQDYEPPEQEGSKRLETLWTVIPILIVIALAIPTVKAIYALERPPKGSEQVPPLVIHATSVDWKWIFSYPEQNIETINHLVIPEDRAILFKLTSADSMASFWIPALGGQKYAMAGMQTELYLQADAAGTYEGRNANFTGEGFTEQQFKVTSMITEEFDNWVLQTQSTASKLTREKYDQLMLQGHSPELTFSSTHLEWVNHVNDPEYALRVREKEGLLPQGTVDSTAPEGKQTPNYHSGSHK</sequence>
<keyword evidence="12 14" id="KW-0560">Oxidoreductase</keyword>
<dbReference type="EC" id="1.10.3.-" evidence="14"/>
<dbReference type="InterPro" id="IPR034227">
    <property type="entry name" value="CuRO_UO_II"/>
</dbReference>
<evidence type="ECO:0000256" key="14">
    <source>
        <dbReference type="PIRNR" id="PIRNR000292"/>
    </source>
</evidence>